<evidence type="ECO:0000256" key="3">
    <source>
        <dbReference type="ARBA" id="ARBA00022525"/>
    </source>
</evidence>
<feature type="compositionally biased region" description="Low complexity" evidence="6">
    <location>
        <begin position="675"/>
        <end position="699"/>
    </location>
</feature>
<feature type="region of interest" description="Disordered" evidence="6">
    <location>
        <begin position="726"/>
        <end position="765"/>
    </location>
</feature>
<feature type="compositionally biased region" description="Low complexity" evidence="6">
    <location>
        <begin position="409"/>
        <end position="529"/>
    </location>
</feature>
<comment type="caution">
    <text evidence="9">The sequence shown here is derived from an EMBL/GenBank/DDBJ whole genome shotgun (WGS) entry which is preliminary data.</text>
</comment>
<keyword evidence="5" id="KW-0325">Glycoprotein</keyword>
<evidence type="ECO:0000256" key="6">
    <source>
        <dbReference type="SAM" id="MobiDB-lite"/>
    </source>
</evidence>
<evidence type="ECO:0000256" key="5">
    <source>
        <dbReference type="ARBA" id="ARBA00023180"/>
    </source>
</evidence>
<feature type="compositionally biased region" description="Low complexity" evidence="6">
    <location>
        <begin position="346"/>
        <end position="363"/>
    </location>
</feature>
<evidence type="ECO:0000313" key="9">
    <source>
        <dbReference type="EMBL" id="KAG7662658.1"/>
    </source>
</evidence>
<name>A0A8J5UGR6_9ASCO</name>
<feature type="region of interest" description="Disordered" evidence="6">
    <location>
        <begin position="409"/>
        <end position="714"/>
    </location>
</feature>
<keyword evidence="7" id="KW-0472">Membrane</keyword>
<feature type="transmembrane region" description="Helical" evidence="7">
    <location>
        <begin position="1020"/>
        <end position="1041"/>
    </location>
</feature>
<feature type="domain" description="Hyphally-regulated cell wall protein N-terminal" evidence="8">
    <location>
        <begin position="15"/>
        <end position="295"/>
    </location>
</feature>
<dbReference type="RefSeq" id="XP_049262891.1">
    <property type="nucleotide sequence ID" value="XM_049407679.1"/>
</dbReference>
<protein>
    <recommendedName>
        <fullName evidence="8">Hyphally-regulated cell wall protein N-terminal domain-containing protein</fullName>
    </recommendedName>
</protein>
<feature type="region of interest" description="Disordered" evidence="6">
    <location>
        <begin position="346"/>
        <end position="393"/>
    </location>
</feature>
<sequence length="1042" mass="110478">MGIDEPIQRGGPFHGGDVLVETDELWALIDVYDFNVYSFDNNGISFFHTNFPNIMVRYQAGEIHNYGYYHINTRYSLTTNLFAIRLLDNRNVLTFWTGSFPGTEVSISELNNQKEINYVAEKNYGNQKATLYVPNSFQNTGVICVTNVNFDIGVDETGAIGGYVLLADSNLDLFQVSSWKSTICFTNSQSVLRVHNPRVLSPINVMQFGGGNCIEADVDDPSNVDIEYKNPELRIVPKSIVVNKLKAKRASDIYYRFNIGDGYSKEKFQVESMGDRLRVCYDEPGDPTACPTSCDPNIPDRILDQDPVVVTSTIEDGPTVILTITTTDEEWTTITFTIEPSAEPTTAFATETTPETTSEFTTETPEETTTEITTETPEETATEITTETPEETATEITIETPAEATTEIIPETTPDTAPETTTGLTTETPSETTTELTTETSSETTTELTTEASTETTPDITPATTSETTPETTLETSIGTIPVTNPEIVTETPETTVVSTDDTTTYPTTDTTPEATSETASEVSTTNVTPTQEPPVTLQPETTLETITETQETTSGSTVDTKPDSATDITPETTSETASEVPTTNITPTPPVSHQPETTPGTDPETTATTPAATPQTHPETSPATTTEATPGTDPESTTDTTSEATPESSTETTTPTAQESTSDPSPDVFPVPSPASFSAPSPETSPVPSEDSPSVPFSTPLPDPTPVSSSDPIPVPSAVLSPVSYPLASPGSSPVSPTDSFSTPSPDPSRSSRKPTETTLTTSTPITTVTKTTLSTSITSTIHTTDTPIPSFVTVASGTSTFSTGPLTVTSTTITGPVTVTTDLTNTTSTITVVPTVPSFQNPITRSINSIPDSNVPPAPIQPTPFPPTSWTTETYTLGGTQTTDTKLIINGDDPMTLHRSERTVLTHFADGALSTETFDVFVTPSTAQGQIPSATTTTIRLDGTPTAVTAIVVPPSGNVRSDADPATDANGQKVTGYSTIADSGTISKPYIPTTITSQVTSATGPVVSPIIPLAGGSAGLLSSISLANCLIAMLSLILFS</sequence>
<keyword evidence="7" id="KW-0812">Transmembrane</keyword>
<evidence type="ECO:0000256" key="4">
    <source>
        <dbReference type="ARBA" id="ARBA00022729"/>
    </source>
</evidence>
<dbReference type="Proteomes" id="UP000694255">
    <property type="component" value="Unassembled WGS sequence"/>
</dbReference>
<feature type="compositionally biased region" description="Low complexity" evidence="6">
    <location>
        <begin position="596"/>
        <end position="667"/>
    </location>
</feature>
<dbReference type="GeneID" id="73470588"/>
<gene>
    <name evidence="9" type="ORF">J8A68_003788</name>
</gene>
<dbReference type="Pfam" id="PF11765">
    <property type="entry name" value="Hyphal_reg_CWP"/>
    <property type="match status" value="1"/>
</dbReference>
<dbReference type="GO" id="GO:0009277">
    <property type="term" value="C:fungal-type cell wall"/>
    <property type="evidence" value="ECO:0007669"/>
    <property type="project" value="UniProtKB-ARBA"/>
</dbReference>
<feature type="compositionally biased region" description="Low complexity" evidence="6">
    <location>
        <begin position="733"/>
        <end position="745"/>
    </location>
</feature>
<accession>A0A8J5UGR6</accession>
<evidence type="ECO:0000256" key="2">
    <source>
        <dbReference type="ARBA" id="ARBA00022512"/>
    </source>
</evidence>
<keyword evidence="2" id="KW-0134">Cell wall</keyword>
<keyword evidence="7" id="KW-1133">Transmembrane helix</keyword>
<evidence type="ECO:0000259" key="8">
    <source>
        <dbReference type="Pfam" id="PF11765"/>
    </source>
</evidence>
<keyword evidence="10" id="KW-1185">Reference proteome</keyword>
<evidence type="ECO:0000256" key="7">
    <source>
        <dbReference type="SAM" id="Phobius"/>
    </source>
</evidence>
<dbReference type="InterPro" id="IPR021031">
    <property type="entry name" value="Hyphal-reg_cell_wall_N"/>
</dbReference>
<dbReference type="EMBL" id="JAGSYN010000165">
    <property type="protein sequence ID" value="KAG7662658.1"/>
    <property type="molecule type" value="Genomic_DNA"/>
</dbReference>
<dbReference type="AlphaFoldDB" id="A0A8J5UGR6"/>
<keyword evidence="4" id="KW-0732">Signal</keyword>
<evidence type="ECO:0000256" key="1">
    <source>
        <dbReference type="ARBA" id="ARBA00004191"/>
    </source>
</evidence>
<reference evidence="9 10" key="1">
    <citation type="journal article" date="2021" name="DNA Res.">
        <title>Genome analysis of Candida subhashii reveals its hybrid nature and dual mitochondrial genome conformations.</title>
        <authorList>
            <person name="Mixao V."/>
            <person name="Hegedusova E."/>
            <person name="Saus E."/>
            <person name="Pryszcz L.P."/>
            <person name="Cillingova A."/>
            <person name="Nosek J."/>
            <person name="Gabaldon T."/>
        </authorList>
    </citation>
    <scope>NUCLEOTIDE SEQUENCE [LARGE SCALE GENOMIC DNA]</scope>
    <source>
        <strain evidence="9 10">CBS 10753</strain>
    </source>
</reference>
<proteinExistence type="predicted"/>
<feature type="compositionally biased region" description="Polar residues" evidence="6">
    <location>
        <begin position="567"/>
        <end position="581"/>
    </location>
</feature>
<evidence type="ECO:0000313" key="10">
    <source>
        <dbReference type="Proteomes" id="UP000694255"/>
    </source>
</evidence>
<comment type="subcellular location">
    <subcellularLocation>
        <location evidence="1">Secreted</location>
        <location evidence="1">Cell wall</location>
    </subcellularLocation>
</comment>
<organism evidence="9 10">
    <name type="scientific">[Candida] subhashii</name>
    <dbReference type="NCBI Taxonomy" id="561895"/>
    <lineage>
        <taxon>Eukaryota</taxon>
        <taxon>Fungi</taxon>
        <taxon>Dikarya</taxon>
        <taxon>Ascomycota</taxon>
        <taxon>Saccharomycotina</taxon>
        <taxon>Pichiomycetes</taxon>
        <taxon>Debaryomycetaceae</taxon>
        <taxon>Spathaspora</taxon>
    </lineage>
</organism>
<feature type="compositionally biased region" description="Low complexity" evidence="6">
    <location>
        <begin position="538"/>
        <end position="554"/>
    </location>
</feature>
<keyword evidence="3" id="KW-0964">Secreted</keyword>